<keyword evidence="2" id="KW-1185">Reference proteome</keyword>
<organism evidence="1 2">
    <name type="scientific">Nonomuraea coxensis DSM 45129</name>
    <dbReference type="NCBI Taxonomy" id="1122611"/>
    <lineage>
        <taxon>Bacteria</taxon>
        <taxon>Bacillati</taxon>
        <taxon>Actinomycetota</taxon>
        <taxon>Actinomycetes</taxon>
        <taxon>Streptosporangiales</taxon>
        <taxon>Streptosporangiaceae</taxon>
        <taxon>Nonomuraea</taxon>
    </lineage>
</organism>
<dbReference type="Proteomes" id="UP000824681">
    <property type="component" value="Chromosome"/>
</dbReference>
<gene>
    <name evidence="1" type="ORF">Nocox_22230</name>
</gene>
<dbReference type="RefSeq" id="WP_157383331.1">
    <property type="nucleotide sequence ID" value="NZ_CP068985.1"/>
</dbReference>
<evidence type="ECO:0000313" key="2">
    <source>
        <dbReference type="Proteomes" id="UP000824681"/>
    </source>
</evidence>
<sequence>MKSLDAWHRSLRQVSDTLVAIHQMYGSVPHNAVLLIPAAEPLLLDLEDAEDTGEGGAPSPE</sequence>
<reference evidence="1 2" key="1">
    <citation type="journal article" date="2021" name="ACS Chem. Biol.">
        <title>Genomic-Led Discovery of a Novel Glycopeptide Antibiotic by Nonomuraea coxensis DSM 45129.</title>
        <authorList>
            <person name="Yushchuk O."/>
            <person name="Vior N.M."/>
            <person name="Andreo-Vidal A."/>
            <person name="Berini F."/>
            <person name="Ruckert C."/>
            <person name="Busche T."/>
            <person name="Binda E."/>
            <person name="Kalinowski J."/>
            <person name="Truman A.W."/>
            <person name="Marinelli F."/>
        </authorList>
    </citation>
    <scope>NUCLEOTIDE SEQUENCE [LARGE SCALE GENOMIC DNA]</scope>
    <source>
        <strain evidence="1 2">DSM 45129</strain>
    </source>
</reference>
<dbReference type="EMBL" id="CP068985">
    <property type="protein sequence ID" value="QYC42050.1"/>
    <property type="molecule type" value="Genomic_DNA"/>
</dbReference>
<evidence type="ECO:0000313" key="1">
    <source>
        <dbReference type="EMBL" id="QYC42050.1"/>
    </source>
</evidence>
<proteinExistence type="predicted"/>
<name>A0ABX8U310_9ACTN</name>
<accession>A0ABX8U310</accession>
<protein>
    <submittedName>
        <fullName evidence="1">Uncharacterized protein</fullName>
    </submittedName>
</protein>